<evidence type="ECO:0000313" key="1">
    <source>
        <dbReference type="EMBL" id="AEI89381.1"/>
    </source>
</evidence>
<dbReference type="KEGG" id="mmn:midi_01104"/>
<organism evidence="1 2">
    <name type="scientific">Midichloria mitochondrii (strain IricVA)</name>
    <dbReference type="NCBI Taxonomy" id="696127"/>
    <lineage>
        <taxon>Bacteria</taxon>
        <taxon>Pseudomonadati</taxon>
        <taxon>Pseudomonadota</taxon>
        <taxon>Alphaproteobacteria</taxon>
        <taxon>Rickettsiales</taxon>
        <taxon>Candidatus Midichloriaceae</taxon>
        <taxon>Candidatus Midichloria</taxon>
    </lineage>
</organism>
<dbReference type="AlphaFoldDB" id="F7XU22"/>
<sequence length="48" mass="5574">MGPKGSCTIVFSHYIETEISKQPLLVIKPEKAREKLVHLIKEENRPER</sequence>
<keyword evidence="2" id="KW-1185">Reference proteome</keyword>
<accession>F7XU22</accession>
<protein>
    <submittedName>
        <fullName evidence="1">Uncharacterized protein</fullName>
    </submittedName>
</protein>
<gene>
    <name evidence="1" type="ordered locus">midi_01104</name>
</gene>
<name>F7XU22_MIDMI</name>
<reference evidence="1 2" key="1">
    <citation type="journal article" date="2011" name="Mol. Biol. Evol.">
        <title>Phylogenomic evidence for the presence of a flagellum and cbb3 oxidase in the free-living mitochondrial ancestor.</title>
        <authorList>
            <person name="Sassera D."/>
            <person name="Lo N."/>
            <person name="Epis S."/>
            <person name="D'Auria G."/>
            <person name="Montagna M."/>
            <person name="Comandatore F."/>
            <person name="Horner D."/>
            <person name="Pereto J."/>
            <person name="Luciano A.M."/>
            <person name="Franciosi F."/>
            <person name="Ferri E."/>
            <person name="Crotti E."/>
            <person name="Bazzocchi C."/>
            <person name="Daffonchio D."/>
            <person name="Sacchi L."/>
            <person name="Moya A."/>
            <person name="Latorre A."/>
            <person name="Bandi C."/>
        </authorList>
    </citation>
    <scope>NUCLEOTIDE SEQUENCE [LARGE SCALE GENOMIC DNA]</scope>
    <source>
        <strain evidence="1 2">IricVA</strain>
    </source>
</reference>
<dbReference type="EMBL" id="CP002130">
    <property type="protein sequence ID" value="AEI89381.1"/>
    <property type="molecule type" value="Genomic_DNA"/>
</dbReference>
<evidence type="ECO:0000313" key="2">
    <source>
        <dbReference type="Proteomes" id="UP000006639"/>
    </source>
</evidence>
<proteinExistence type="predicted"/>
<dbReference type="Proteomes" id="UP000006639">
    <property type="component" value="Chromosome"/>
</dbReference>
<dbReference type="HOGENOM" id="CLU_3154915_0_0_5"/>